<keyword evidence="2" id="KW-0521">NADP</keyword>
<feature type="domain" description="RmlD-like substrate binding" evidence="3">
    <location>
        <begin position="1"/>
        <end position="284"/>
    </location>
</feature>
<dbReference type="Pfam" id="PF04321">
    <property type="entry name" value="RmlD_sub_bind"/>
    <property type="match status" value="1"/>
</dbReference>
<dbReference type="EMBL" id="LGCL01000016">
    <property type="protein sequence ID" value="KPL78861.1"/>
    <property type="molecule type" value="Genomic_DNA"/>
</dbReference>
<dbReference type="STRING" id="1134406.ADN00_06540"/>
<evidence type="ECO:0000256" key="1">
    <source>
        <dbReference type="ARBA" id="ARBA00010944"/>
    </source>
</evidence>
<dbReference type="SUPFAM" id="SSF51735">
    <property type="entry name" value="NAD(P)-binding Rossmann-fold domains"/>
    <property type="match status" value="1"/>
</dbReference>
<dbReference type="GO" id="GO:0005829">
    <property type="term" value="C:cytosol"/>
    <property type="evidence" value="ECO:0007669"/>
    <property type="project" value="TreeGrafter"/>
</dbReference>
<comment type="function">
    <text evidence="2">Catalyzes the reduction of dTDP-6-deoxy-L-lyxo-4-hexulose to yield dTDP-L-rhamnose.</text>
</comment>
<dbReference type="NCBIfam" id="TIGR01214">
    <property type="entry name" value="rmlD"/>
    <property type="match status" value="1"/>
</dbReference>
<evidence type="ECO:0000256" key="2">
    <source>
        <dbReference type="RuleBase" id="RU364082"/>
    </source>
</evidence>
<dbReference type="InterPro" id="IPR005913">
    <property type="entry name" value="dTDP_dehydrorham_reduct"/>
</dbReference>
<dbReference type="InterPro" id="IPR029903">
    <property type="entry name" value="RmlD-like-bd"/>
</dbReference>
<dbReference type="Gene3D" id="3.40.50.720">
    <property type="entry name" value="NAD(P)-binding Rossmann-like Domain"/>
    <property type="match status" value="1"/>
</dbReference>
<gene>
    <name evidence="4" type="ORF">ADN00_06540</name>
</gene>
<dbReference type="GO" id="GO:0019305">
    <property type="term" value="P:dTDP-rhamnose biosynthetic process"/>
    <property type="evidence" value="ECO:0007669"/>
    <property type="project" value="UniProtKB-UniPathway"/>
</dbReference>
<keyword evidence="5" id="KW-1185">Reference proteome</keyword>
<dbReference type="PANTHER" id="PTHR10491">
    <property type="entry name" value="DTDP-4-DEHYDRORHAMNOSE REDUCTASE"/>
    <property type="match status" value="1"/>
</dbReference>
<name>A0A0P6XF87_9CHLR</name>
<comment type="pathway">
    <text evidence="2">Carbohydrate biosynthesis; dTDP-L-rhamnose biosynthesis.</text>
</comment>
<dbReference type="AlphaFoldDB" id="A0A0P6XF87"/>
<organism evidence="4 5">
    <name type="scientific">Ornatilinea apprima</name>
    <dbReference type="NCBI Taxonomy" id="1134406"/>
    <lineage>
        <taxon>Bacteria</taxon>
        <taxon>Bacillati</taxon>
        <taxon>Chloroflexota</taxon>
        <taxon>Anaerolineae</taxon>
        <taxon>Anaerolineales</taxon>
        <taxon>Anaerolineaceae</taxon>
        <taxon>Ornatilinea</taxon>
    </lineage>
</organism>
<reference evidence="4 5" key="1">
    <citation type="submission" date="2015-07" db="EMBL/GenBank/DDBJ databases">
        <title>Genome sequence of Ornatilinea apprima DSM 23815.</title>
        <authorList>
            <person name="Hemp J."/>
            <person name="Ward L.M."/>
            <person name="Pace L.A."/>
            <person name="Fischer W.W."/>
        </authorList>
    </citation>
    <scope>NUCLEOTIDE SEQUENCE [LARGE SCALE GENOMIC DNA]</scope>
    <source>
        <strain evidence="4 5">P3M-1</strain>
    </source>
</reference>
<dbReference type="InterPro" id="IPR036291">
    <property type="entry name" value="NAD(P)-bd_dom_sf"/>
</dbReference>
<protein>
    <recommendedName>
        <fullName evidence="2">dTDP-4-dehydrorhamnose reductase</fullName>
        <ecNumber evidence="2">1.1.1.133</ecNumber>
    </recommendedName>
</protein>
<dbReference type="Proteomes" id="UP000050417">
    <property type="component" value="Unassembled WGS sequence"/>
</dbReference>
<dbReference type="OrthoDB" id="9803892at2"/>
<comment type="caution">
    <text evidence="4">The sequence shown here is derived from an EMBL/GenBank/DDBJ whole genome shotgun (WGS) entry which is preliminary data.</text>
</comment>
<evidence type="ECO:0000313" key="4">
    <source>
        <dbReference type="EMBL" id="KPL78861.1"/>
    </source>
</evidence>
<dbReference type="UniPathway" id="UPA00124"/>
<comment type="similarity">
    <text evidence="1 2">Belongs to the dTDP-4-dehydrorhamnose reductase family.</text>
</comment>
<evidence type="ECO:0000259" key="3">
    <source>
        <dbReference type="Pfam" id="PF04321"/>
    </source>
</evidence>
<proteinExistence type="inferred from homology"/>
<dbReference type="RefSeq" id="WP_075062158.1">
    <property type="nucleotide sequence ID" value="NZ_LGCL01000016.1"/>
</dbReference>
<accession>A0A0P6XF87</accession>
<sequence length="286" mass="32330">MKILLVGCNGQLGWELQRTLPYFGELLSVDFPEIDLSNADSVQSVVTSFKPHVVINAAAYTDVDRAESQPELCMKVNCDGPKFLAEACDQNQSVLVHYSTDYVFSGETDRPYREDDQPGPVSVYAESKLRGEQAIQATFDRFLILRTAWMYSLRASSFLTKVLSWSEKSAEISVVDDQISNPTWARAMAEMTTLMLARLESQAWPASLMGIYHLAGDGYTSRYEWAKAIIEIANQHQVKVNPAKSEDFHTPARRPRFSALDCSKFYQAFDLRLPSWQACLRLSMKK</sequence>
<dbReference type="Gene3D" id="3.90.25.10">
    <property type="entry name" value="UDP-galactose 4-epimerase, domain 1"/>
    <property type="match status" value="1"/>
</dbReference>
<evidence type="ECO:0000313" key="5">
    <source>
        <dbReference type="Proteomes" id="UP000050417"/>
    </source>
</evidence>
<dbReference type="GO" id="GO:0008831">
    <property type="term" value="F:dTDP-4-dehydrorhamnose reductase activity"/>
    <property type="evidence" value="ECO:0007669"/>
    <property type="project" value="UniProtKB-EC"/>
</dbReference>
<dbReference type="EC" id="1.1.1.133" evidence="2"/>
<dbReference type="PATRIC" id="fig|1134406.4.peg.1812"/>
<dbReference type="PANTHER" id="PTHR10491:SF4">
    <property type="entry name" value="METHIONINE ADENOSYLTRANSFERASE 2 SUBUNIT BETA"/>
    <property type="match status" value="1"/>
</dbReference>
<keyword evidence="2" id="KW-0560">Oxidoreductase</keyword>
<dbReference type="CDD" id="cd05254">
    <property type="entry name" value="dTDP_HR_like_SDR_e"/>
    <property type="match status" value="1"/>
</dbReference>